<protein>
    <submittedName>
        <fullName evidence="1">DUF1620-domain-containing protein</fullName>
    </submittedName>
</protein>
<accession>A0ACB8SWA1</accession>
<reference evidence="1" key="2">
    <citation type="journal article" date="2022" name="New Phytol.">
        <title>Evolutionary transition to the ectomycorrhizal habit in the genomes of a hyperdiverse lineage of mushroom-forming fungi.</title>
        <authorList>
            <person name="Looney B."/>
            <person name="Miyauchi S."/>
            <person name="Morin E."/>
            <person name="Drula E."/>
            <person name="Courty P.E."/>
            <person name="Kohler A."/>
            <person name="Kuo A."/>
            <person name="LaButti K."/>
            <person name="Pangilinan J."/>
            <person name="Lipzen A."/>
            <person name="Riley R."/>
            <person name="Andreopoulos W."/>
            <person name="He G."/>
            <person name="Johnson J."/>
            <person name="Nolan M."/>
            <person name="Tritt A."/>
            <person name="Barry K.W."/>
            <person name="Grigoriev I.V."/>
            <person name="Nagy L.G."/>
            <person name="Hibbett D."/>
            <person name="Henrissat B."/>
            <person name="Matheny P.B."/>
            <person name="Labbe J."/>
            <person name="Martin F.M."/>
        </authorList>
    </citation>
    <scope>NUCLEOTIDE SEQUENCE</scope>
    <source>
        <strain evidence="1">HHB10654</strain>
    </source>
</reference>
<sequence>MRWLASIILSSLWATSVFALHEAEAGVVDWHKALIGVPQVDSISTAPTFEMRPGRPPTEGLLLTATGSNVLAALHAGNGSVAWRYIYEPADNIVYYQRHQEVVTSLSGPGGATLRTFDFTTGHLLSEKRLHHPQTGLLLEPNDLGVSIASTPDTPDLFILTSAHILRRVDRSGKTKWTWTSPDQTSLVVYTKLIATDSTIYVVGLAKSFSSYTLHIAAVSTTTGELLSSAHIPSSIGGGSSDIITLAAQTDQSLPPRVAWLEGGSIHSIPLVPQLNEKPASSKGATYEKIIDVGLHKKGYFVALQSDGSSRVFRQDVEKSGLKVTWEFADSAKSDRNTESFYIGGVDKDDRPYVGRVFWSLSLMKGSAHVYAPKLADGKGLVSGFTFSFDTNTHGIISHAALHPAYVKDLDVLPYLALTTSTGAVQMWQGDRLQWSREEGLTRIQVAEMVELPEPQSTASHTGEESFVERLARQLQDTRDFPQYLVHFVKRFTTGSYASASSRAAPIDPDASTPLSRDPFGFRKVIVATTDLGKVYGIDSSNGEILWSRVFGLGWAAQIGGQVIPVKLFVTRTVPDGGEPQVVVVTQRRAENSLVDTVLFHIDALTGEDAMGASLPGDVLQGHDIISGPLISAHLLPGDHKTVVLLDEFRQVYLYPNDPSNVKAFTKAVPKLNVPLRTGTAGQRQLTGHQFALGAGIENRAQAYSTWAASFAPSEEILSIVPRPDGPVASLGKVIGSRATLYKYLNPHMFAVLTSAPKACNIYVVDGAKGSIIYHALLPAAHGTCDIHATFVENWLVYVYWDEEYQGVGQAKGRRVVSVELYEGNAPDEKIKSSELSSYSNKSLEVTAYAKSFVLSHGITAITATSTKYGITSKDIIVANDNGQIQSFPRTMLNPRRPKNKPTTEEQEEWLFQYDPIIPDDTRRVLSHNYQASLCPLIGFVHALSSPLQVANVKQIVTSPALLESTSLVFAYGLDLFFTRVAPSSTFDVLSENFNKVQLVFTIVGLAVAIMFTKPMVRKKRLRERWYQ</sequence>
<evidence type="ECO:0000313" key="1">
    <source>
        <dbReference type="EMBL" id="KAI0060106.1"/>
    </source>
</evidence>
<keyword evidence="2" id="KW-1185">Reference proteome</keyword>
<proteinExistence type="predicted"/>
<dbReference type="EMBL" id="MU277221">
    <property type="protein sequence ID" value="KAI0060106.1"/>
    <property type="molecule type" value="Genomic_DNA"/>
</dbReference>
<comment type="caution">
    <text evidence="1">The sequence shown here is derived from an EMBL/GenBank/DDBJ whole genome shotgun (WGS) entry which is preliminary data.</text>
</comment>
<name>A0ACB8SWA1_9AGAM</name>
<gene>
    <name evidence="1" type="ORF">BV25DRAFT_1828202</name>
</gene>
<reference evidence="1" key="1">
    <citation type="submission" date="2021-03" db="EMBL/GenBank/DDBJ databases">
        <authorList>
            <consortium name="DOE Joint Genome Institute"/>
            <person name="Ahrendt S."/>
            <person name="Looney B.P."/>
            <person name="Miyauchi S."/>
            <person name="Morin E."/>
            <person name="Drula E."/>
            <person name="Courty P.E."/>
            <person name="Chicoki N."/>
            <person name="Fauchery L."/>
            <person name="Kohler A."/>
            <person name="Kuo A."/>
            <person name="Labutti K."/>
            <person name="Pangilinan J."/>
            <person name="Lipzen A."/>
            <person name="Riley R."/>
            <person name="Andreopoulos W."/>
            <person name="He G."/>
            <person name="Johnson J."/>
            <person name="Barry K.W."/>
            <person name="Grigoriev I.V."/>
            <person name="Nagy L."/>
            <person name="Hibbett D."/>
            <person name="Henrissat B."/>
            <person name="Matheny P.B."/>
            <person name="Labbe J."/>
            <person name="Martin F."/>
        </authorList>
    </citation>
    <scope>NUCLEOTIDE SEQUENCE</scope>
    <source>
        <strain evidence="1">HHB10654</strain>
    </source>
</reference>
<organism evidence="1 2">
    <name type="scientific">Artomyces pyxidatus</name>
    <dbReference type="NCBI Taxonomy" id="48021"/>
    <lineage>
        <taxon>Eukaryota</taxon>
        <taxon>Fungi</taxon>
        <taxon>Dikarya</taxon>
        <taxon>Basidiomycota</taxon>
        <taxon>Agaricomycotina</taxon>
        <taxon>Agaricomycetes</taxon>
        <taxon>Russulales</taxon>
        <taxon>Auriscalpiaceae</taxon>
        <taxon>Artomyces</taxon>
    </lineage>
</organism>
<evidence type="ECO:0000313" key="2">
    <source>
        <dbReference type="Proteomes" id="UP000814140"/>
    </source>
</evidence>
<dbReference type="Proteomes" id="UP000814140">
    <property type="component" value="Unassembled WGS sequence"/>
</dbReference>